<protein>
    <submittedName>
        <fullName evidence="1">P27 family phage terminase small subunit</fullName>
    </submittedName>
</protein>
<name>A0ABS1HGA7_9BACT</name>
<evidence type="ECO:0000313" key="1">
    <source>
        <dbReference type="EMBL" id="MBK3516700.1"/>
    </source>
</evidence>
<dbReference type="InterPro" id="IPR006448">
    <property type="entry name" value="Phage_term_ssu_P27"/>
</dbReference>
<dbReference type="Proteomes" id="UP000605676">
    <property type="component" value="Unassembled WGS sequence"/>
</dbReference>
<accession>A0ABS1HGA7</accession>
<gene>
    <name evidence="1" type="ORF">JIV24_05045</name>
</gene>
<dbReference type="Pfam" id="PF05119">
    <property type="entry name" value="Terminase_4"/>
    <property type="match status" value="1"/>
</dbReference>
<dbReference type="EMBL" id="JAENRR010000008">
    <property type="protein sequence ID" value="MBK3516700.1"/>
    <property type="molecule type" value="Genomic_DNA"/>
</dbReference>
<organism evidence="1 2">
    <name type="scientific">Carboxylicivirga marina</name>
    <dbReference type="NCBI Taxonomy" id="2800988"/>
    <lineage>
        <taxon>Bacteria</taxon>
        <taxon>Pseudomonadati</taxon>
        <taxon>Bacteroidota</taxon>
        <taxon>Bacteroidia</taxon>
        <taxon>Marinilabiliales</taxon>
        <taxon>Marinilabiliaceae</taxon>
        <taxon>Carboxylicivirga</taxon>
    </lineage>
</organism>
<comment type="caution">
    <text evidence="1">The sequence shown here is derived from an EMBL/GenBank/DDBJ whole genome shotgun (WGS) entry which is preliminary data.</text>
</comment>
<dbReference type="RefSeq" id="WP_200463931.1">
    <property type="nucleotide sequence ID" value="NZ_JAENRR010000008.1"/>
</dbReference>
<reference evidence="1 2" key="1">
    <citation type="submission" date="2021-01" db="EMBL/GenBank/DDBJ databases">
        <title>Carboxyliciviraga sp.nov., isolated from coastal sediments.</title>
        <authorList>
            <person name="Lu D."/>
            <person name="Zhang T."/>
        </authorList>
    </citation>
    <scope>NUCLEOTIDE SEQUENCE [LARGE SCALE GENOMIC DNA]</scope>
    <source>
        <strain evidence="1 2">N1Y132</strain>
    </source>
</reference>
<sequence>MALQTATIKAKLEELGVWKPAMTLSVSQLVDVDSTLDLMQKAIKKDGVSLEHTSREGHTRITAHPLLTEITKLQAVKQKLMNDLLLTPSALDKTRKHDDEDDTFKKI</sequence>
<proteinExistence type="predicted"/>
<keyword evidence="2" id="KW-1185">Reference proteome</keyword>
<evidence type="ECO:0000313" key="2">
    <source>
        <dbReference type="Proteomes" id="UP000605676"/>
    </source>
</evidence>